<evidence type="ECO:0000313" key="1">
    <source>
        <dbReference type="EMBL" id="AYB30649.1"/>
    </source>
</evidence>
<organism evidence="1 2">
    <name type="scientific">Chryseolinea soli</name>
    <dbReference type="NCBI Taxonomy" id="2321403"/>
    <lineage>
        <taxon>Bacteria</taxon>
        <taxon>Pseudomonadati</taxon>
        <taxon>Bacteroidota</taxon>
        <taxon>Cytophagia</taxon>
        <taxon>Cytophagales</taxon>
        <taxon>Fulvivirgaceae</taxon>
        <taxon>Chryseolinea</taxon>
    </lineage>
</organism>
<dbReference type="Proteomes" id="UP000266183">
    <property type="component" value="Chromosome"/>
</dbReference>
<dbReference type="SUPFAM" id="SSF53187">
    <property type="entry name" value="Zn-dependent exopeptidases"/>
    <property type="match status" value="1"/>
</dbReference>
<dbReference type="InterPro" id="IPR007709">
    <property type="entry name" value="N-FG_amidohydro"/>
</dbReference>
<gene>
    <name evidence="1" type="ORF">D4L85_08695</name>
</gene>
<evidence type="ECO:0000313" key="2">
    <source>
        <dbReference type="Proteomes" id="UP000266183"/>
    </source>
</evidence>
<keyword evidence="2" id="KW-1185">Reference proteome</keyword>
<reference evidence="2" key="1">
    <citation type="submission" date="2018-09" db="EMBL/GenBank/DDBJ databases">
        <title>Chryseolinea sp. KIS68-18 isolated from soil.</title>
        <authorList>
            <person name="Weon H.-Y."/>
            <person name="Kwon S.-W."/>
            <person name="Lee S.A."/>
        </authorList>
    </citation>
    <scope>NUCLEOTIDE SEQUENCE [LARGE SCALE GENOMIC DNA]</scope>
    <source>
        <strain evidence="2">KIS68-18</strain>
    </source>
</reference>
<protein>
    <submittedName>
        <fullName evidence="1">N-formylglutamate deformylase</fullName>
    </submittedName>
</protein>
<dbReference type="KEGG" id="chk:D4L85_08695"/>
<name>A0A385SHG6_9BACT</name>
<accession>A0A385SHG6</accession>
<dbReference type="Pfam" id="PF05013">
    <property type="entry name" value="FGase"/>
    <property type="match status" value="1"/>
</dbReference>
<dbReference type="RefSeq" id="WP_119753954.1">
    <property type="nucleotide sequence ID" value="NZ_CP032382.1"/>
</dbReference>
<sequence>MEPFIIHPATAPLVPILVSVPHCGTAFPAELKEQYRADFIEAPDDTDWFVNKLYDFAPSLGITMITAVYSRWVIDLNRDPHNKPLYTDGRIITGLCPTTNFLGEPLYKDQRQEVDAAETERRLQTYFWPYHQALQRQLQELKSTFGKVLLWDCHSIRQYVQTIYKEKFPDLILGDADGAAAAPALIDLAYKQLGSAKYSVSHNFPFKGGYITRSNGKPLENQHALQLEMSKIRYMDDTERSYHNERATEMRTLLKKTLTTLADYLQPKKAHEVL</sequence>
<proteinExistence type="predicted"/>
<dbReference type="Gene3D" id="3.40.630.40">
    <property type="entry name" value="Zn-dependent exopeptidases"/>
    <property type="match status" value="1"/>
</dbReference>
<dbReference type="OrthoDB" id="8716700at2"/>
<dbReference type="EMBL" id="CP032382">
    <property type="protein sequence ID" value="AYB30649.1"/>
    <property type="molecule type" value="Genomic_DNA"/>
</dbReference>
<dbReference type="AlphaFoldDB" id="A0A385SHG6"/>